<reference evidence="2 3" key="1">
    <citation type="submission" date="2020-08" db="EMBL/GenBank/DDBJ databases">
        <title>Genomic Encyclopedia of Type Strains, Phase IV (KMG-V): Genome sequencing to study the core and pangenomes of soil and plant-associated prokaryotes.</title>
        <authorList>
            <person name="Whitman W."/>
        </authorList>
    </citation>
    <scope>NUCLEOTIDE SEQUENCE [LARGE SCALE GENOMIC DNA]</scope>
    <source>
        <strain evidence="2 3">M8UP14</strain>
    </source>
</reference>
<keyword evidence="2" id="KW-0238">DNA-binding</keyword>
<dbReference type="AlphaFoldDB" id="A0A7W7ZCI4"/>
<feature type="chain" id="PRO_5031318739" evidence="1">
    <location>
        <begin position="20"/>
        <end position="334"/>
    </location>
</feature>
<proteinExistence type="predicted"/>
<comment type="caution">
    <text evidence="2">The sequence shown here is derived from an EMBL/GenBank/DDBJ whole genome shotgun (WGS) entry which is preliminary data.</text>
</comment>
<dbReference type="GO" id="GO:0003677">
    <property type="term" value="F:DNA binding"/>
    <property type="evidence" value="ECO:0007669"/>
    <property type="project" value="UniProtKB-KW"/>
</dbReference>
<dbReference type="Gene3D" id="2.130.10.10">
    <property type="entry name" value="YVTN repeat-like/Quinoprotein amine dehydrogenase"/>
    <property type="match status" value="2"/>
</dbReference>
<protein>
    <submittedName>
        <fullName evidence="2">DNA-binding beta-propeller fold protein YncE</fullName>
    </submittedName>
</protein>
<accession>A0A7W7ZCI4</accession>
<organism evidence="2 3">
    <name type="scientific">Granulicella aggregans</name>
    <dbReference type="NCBI Taxonomy" id="474949"/>
    <lineage>
        <taxon>Bacteria</taxon>
        <taxon>Pseudomonadati</taxon>
        <taxon>Acidobacteriota</taxon>
        <taxon>Terriglobia</taxon>
        <taxon>Terriglobales</taxon>
        <taxon>Acidobacteriaceae</taxon>
        <taxon>Granulicella</taxon>
    </lineage>
</organism>
<dbReference type="SUPFAM" id="SSF51004">
    <property type="entry name" value="C-terminal (heme d1) domain of cytochrome cd1-nitrite reductase"/>
    <property type="match status" value="1"/>
</dbReference>
<dbReference type="PANTHER" id="PTHR47197:SF3">
    <property type="entry name" value="DIHYDRO-HEME D1 DEHYDROGENASE"/>
    <property type="match status" value="1"/>
</dbReference>
<sequence length="334" mass="34846">MCRTSSLAVFIAAAFLALAPPGQTLPAADHATLLVVNQGDHNLSFIDPASGKQTLAVDVGGITGHEVVATPDGRMALVPVYGDSGVGKPGTDGQLVTVVNLNQRKVSGTIDFGHGVRPHCAVFDKHRNVIYITTELDQSISIVNPETLKIVGSIPTGQAQSHMLVLSHDGRFGYTANVGPGTVSVLDLAAKKTVAVIPISGETQRISISNDDKKVFTADQKKPQLAVIDTASNKVAGWISLPAVGYGTAPTQDGRWLLVALRATHQVAVVDLEASKVTRTIDVPDTPTEILVRPDGKVAYVSCGSKVAAIDLGSWAVTGLIQAGKNADGLAWAQ</sequence>
<keyword evidence="1" id="KW-0732">Signal</keyword>
<dbReference type="Proteomes" id="UP000540989">
    <property type="component" value="Unassembled WGS sequence"/>
</dbReference>
<feature type="signal peptide" evidence="1">
    <location>
        <begin position="1"/>
        <end position="19"/>
    </location>
</feature>
<gene>
    <name evidence="2" type="ORF">HDF16_001531</name>
</gene>
<evidence type="ECO:0000313" key="3">
    <source>
        <dbReference type="Proteomes" id="UP000540989"/>
    </source>
</evidence>
<dbReference type="InterPro" id="IPR011048">
    <property type="entry name" value="Haem_d1_sf"/>
</dbReference>
<evidence type="ECO:0000256" key="1">
    <source>
        <dbReference type="SAM" id="SignalP"/>
    </source>
</evidence>
<keyword evidence="3" id="KW-1185">Reference proteome</keyword>
<dbReference type="PANTHER" id="PTHR47197">
    <property type="entry name" value="PROTEIN NIRF"/>
    <property type="match status" value="1"/>
</dbReference>
<dbReference type="InterPro" id="IPR015943">
    <property type="entry name" value="WD40/YVTN_repeat-like_dom_sf"/>
</dbReference>
<evidence type="ECO:0000313" key="2">
    <source>
        <dbReference type="EMBL" id="MBB5056846.1"/>
    </source>
</evidence>
<dbReference type="EMBL" id="JACHIP010000002">
    <property type="protein sequence ID" value="MBB5056846.1"/>
    <property type="molecule type" value="Genomic_DNA"/>
</dbReference>
<dbReference type="RefSeq" id="WP_184215097.1">
    <property type="nucleotide sequence ID" value="NZ_JACHIP010000002.1"/>
</dbReference>
<dbReference type="InterPro" id="IPR051200">
    <property type="entry name" value="Host-pathogen_enzymatic-act"/>
</dbReference>
<name>A0A7W7ZCI4_9BACT</name>
<dbReference type="Pfam" id="PF02239">
    <property type="entry name" value="Cytochrom_D1"/>
    <property type="match status" value="1"/>
</dbReference>